<reference evidence="2" key="1">
    <citation type="submission" date="2023-06" db="EMBL/GenBank/DDBJ databases">
        <title>Genomic of Parafulvivirga corallium.</title>
        <authorList>
            <person name="Wang G."/>
        </authorList>
    </citation>
    <scope>NUCLEOTIDE SEQUENCE</scope>
    <source>
        <strain evidence="2">BMA10</strain>
    </source>
</reference>
<keyword evidence="3" id="KW-1185">Reference proteome</keyword>
<dbReference type="Gene3D" id="3.30.530.20">
    <property type="match status" value="1"/>
</dbReference>
<name>A0ABT8KHP5_9BACT</name>
<dbReference type="RefSeq" id="WP_346750258.1">
    <property type="nucleotide sequence ID" value="NZ_JAUJEA010000001.1"/>
</dbReference>
<feature type="coiled-coil region" evidence="1">
    <location>
        <begin position="112"/>
        <end position="139"/>
    </location>
</feature>
<protein>
    <submittedName>
        <fullName evidence="2">SRPBCC family protein</fullName>
    </submittedName>
</protein>
<dbReference type="EMBL" id="JAUJEA010000001">
    <property type="protein sequence ID" value="MDN5200232.1"/>
    <property type="molecule type" value="Genomic_DNA"/>
</dbReference>
<evidence type="ECO:0000256" key="1">
    <source>
        <dbReference type="SAM" id="Coils"/>
    </source>
</evidence>
<comment type="caution">
    <text evidence="2">The sequence shown here is derived from an EMBL/GenBank/DDBJ whole genome shotgun (WGS) entry which is preliminary data.</text>
</comment>
<dbReference type="Proteomes" id="UP001172082">
    <property type="component" value="Unassembled WGS sequence"/>
</dbReference>
<evidence type="ECO:0000313" key="2">
    <source>
        <dbReference type="EMBL" id="MDN5200232.1"/>
    </source>
</evidence>
<proteinExistence type="predicted"/>
<dbReference type="CDD" id="cd07812">
    <property type="entry name" value="SRPBCC"/>
    <property type="match status" value="1"/>
</dbReference>
<evidence type="ECO:0000313" key="3">
    <source>
        <dbReference type="Proteomes" id="UP001172082"/>
    </source>
</evidence>
<accession>A0ABT8KHP5</accession>
<dbReference type="SUPFAM" id="SSF55961">
    <property type="entry name" value="Bet v1-like"/>
    <property type="match status" value="1"/>
</dbReference>
<dbReference type="InterPro" id="IPR023393">
    <property type="entry name" value="START-like_dom_sf"/>
</dbReference>
<sequence>METQLIKNFDVQNIEINADPELVFDFVAEPRNIPKWAKAFTKADEHSAVLVTPNGELNIKMTLNTSKTYGVIDTVMTMPDGSIGEAYSRVTPNNNGKSAIFTFVLMAPPVPLEELEGTLEAQKLQLAEELQLLKQILENK</sequence>
<organism evidence="2 3">
    <name type="scientific">Splendidivirga corallicola</name>
    <dbReference type="NCBI Taxonomy" id="3051826"/>
    <lineage>
        <taxon>Bacteria</taxon>
        <taxon>Pseudomonadati</taxon>
        <taxon>Bacteroidota</taxon>
        <taxon>Cytophagia</taxon>
        <taxon>Cytophagales</taxon>
        <taxon>Splendidivirgaceae</taxon>
        <taxon>Splendidivirga</taxon>
    </lineage>
</organism>
<keyword evidence="1" id="KW-0175">Coiled coil</keyword>
<gene>
    <name evidence="2" type="ORF">QQ008_02640</name>
</gene>